<dbReference type="SMART" id="SM00530">
    <property type="entry name" value="HTH_XRE"/>
    <property type="match status" value="1"/>
</dbReference>
<evidence type="ECO:0000259" key="1">
    <source>
        <dbReference type="PROSITE" id="PS50943"/>
    </source>
</evidence>
<feature type="domain" description="HTH cro/C1-type" evidence="1">
    <location>
        <begin position="10"/>
        <end position="64"/>
    </location>
</feature>
<dbReference type="Pfam" id="PF17765">
    <property type="entry name" value="MLTR_LBD"/>
    <property type="match status" value="1"/>
</dbReference>
<keyword evidence="3" id="KW-1185">Reference proteome</keyword>
<dbReference type="Pfam" id="PF01381">
    <property type="entry name" value="HTH_3"/>
    <property type="match status" value="1"/>
</dbReference>
<gene>
    <name evidence="2" type="ORF">Ade02nite_48150</name>
</gene>
<dbReference type="InterPro" id="IPR010982">
    <property type="entry name" value="Lambda_DNA-bd_dom_sf"/>
</dbReference>
<dbReference type="InterPro" id="IPR001387">
    <property type="entry name" value="Cro/C1-type_HTH"/>
</dbReference>
<dbReference type="PANTHER" id="PTHR35010:SF4">
    <property type="entry name" value="BLL5781 PROTEIN"/>
    <property type="match status" value="1"/>
</dbReference>
<evidence type="ECO:0000313" key="3">
    <source>
        <dbReference type="Proteomes" id="UP000609879"/>
    </source>
</evidence>
<sequence length="240" mass="26598">MPMSDVGQLLREWRADRRMSQLELSTRAGVSTRHLSFVETGRSRPTRDMILRLAEQLDVPLRSRNELLVAGGFAPAYSESQLTGAPLATILQSLRDVLKGHEPYPALLIDRQWTMIDANDAVAPLIEGCAPWLLEPPVNVLRLSLHPDGMAPRIRNLAEWRGHILHRAASLKDLHAELLSYPGGEQRPVNGLVVPLRIDDLSFFSITSVLGTPLDVTLSELAIESFLPADETTAAALHRR</sequence>
<comment type="caution">
    <text evidence="2">The sequence shown here is derived from an EMBL/GenBank/DDBJ whole genome shotgun (WGS) entry which is preliminary data.</text>
</comment>
<dbReference type="InterPro" id="IPR041413">
    <property type="entry name" value="MLTR_LBD"/>
</dbReference>
<dbReference type="PROSITE" id="PS50943">
    <property type="entry name" value="HTH_CROC1"/>
    <property type="match status" value="1"/>
</dbReference>
<dbReference type="CDD" id="cd00093">
    <property type="entry name" value="HTH_XRE"/>
    <property type="match status" value="1"/>
</dbReference>
<dbReference type="Gene3D" id="1.10.260.40">
    <property type="entry name" value="lambda repressor-like DNA-binding domains"/>
    <property type="match status" value="1"/>
</dbReference>
<dbReference type="Proteomes" id="UP000609879">
    <property type="component" value="Unassembled WGS sequence"/>
</dbReference>
<protein>
    <submittedName>
        <fullName evidence="2">Transcriptional regulator</fullName>
    </submittedName>
</protein>
<organism evidence="2 3">
    <name type="scientific">Paractinoplanes deccanensis</name>
    <dbReference type="NCBI Taxonomy" id="113561"/>
    <lineage>
        <taxon>Bacteria</taxon>
        <taxon>Bacillati</taxon>
        <taxon>Actinomycetota</taxon>
        <taxon>Actinomycetes</taxon>
        <taxon>Micromonosporales</taxon>
        <taxon>Micromonosporaceae</taxon>
        <taxon>Paractinoplanes</taxon>
    </lineage>
</organism>
<dbReference type="EMBL" id="BOMI01000093">
    <property type="protein sequence ID" value="GID76174.1"/>
    <property type="molecule type" value="Genomic_DNA"/>
</dbReference>
<reference evidence="2 3" key="1">
    <citation type="submission" date="2021-01" db="EMBL/GenBank/DDBJ databases">
        <title>Whole genome shotgun sequence of Actinoplanes deccanensis NBRC 13994.</title>
        <authorList>
            <person name="Komaki H."/>
            <person name="Tamura T."/>
        </authorList>
    </citation>
    <scope>NUCLEOTIDE SEQUENCE [LARGE SCALE GENOMIC DNA]</scope>
    <source>
        <strain evidence="2 3">NBRC 13994</strain>
    </source>
</reference>
<accession>A0ABQ3Y855</accession>
<dbReference type="Gene3D" id="3.30.450.180">
    <property type="match status" value="1"/>
</dbReference>
<name>A0ABQ3Y855_9ACTN</name>
<evidence type="ECO:0000313" key="2">
    <source>
        <dbReference type="EMBL" id="GID76174.1"/>
    </source>
</evidence>
<dbReference type="PANTHER" id="PTHR35010">
    <property type="entry name" value="BLL4672 PROTEIN-RELATED"/>
    <property type="match status" value="1"/>
</dbReference>
<proteinExistence type="predicted"/>
<dbReference type="SUPFAM" id="SSF47413">
    <property type="entry name" value="lambda repressor-like DNA-binding domains"/>
    <property type="match status" value="1"/>
</dbReference>